<feature type="transmembrane region" description="Helical" evidence="1">
    <location>
        <begin position="323"/>
        <end position="341"/>
    </location>
</feature>
<keyword evidence="1" id="KW-1133">Transmembrane helix</keyword>
<organism evidence="2 3">
    <name type="scientific">Chitinophaga cymbidii</name>
    <dbReference type="NCBI Taxonomy" id="1096750"/>
    <lineage>
        <taxon>Bacteria</taxon>
        <taxon>Pseudomonadati</taxon>
        <taxon>Bacteroidota</taxon>
        <taxon>Chitinophagia</taxon>
        <taxon>Chitinophagales</taxon>
        <taxon>Chitinophagaceae</taxon>
        <taxon>Chitinophaga</taxon>
    </lineage>
</organism>
<feature type="transmembrane region" description="Helical" evidence="1">
    <location>
        <begin position="175"/>
        <end position="194"/>
    </location>
</feature>
<dbReference type="AlphaFoldDB" id="A0A512RSR3"/>
<feature type="transmembrane region" description="Helical" evidence="1">
    <location>
        <begin position="80"/>
        <end position="98"/>
    </location>
</feature>
<dbReference type="Proteomes" id="UP000321436">
    <property type="component" value="Unassembled WGS sequence"/>
</dbReference>
<feature type="transmembrane region" description="Helical" evidence="1">
    <location>
        <begin position="206"/>
        <end position="223"/>
    </location>
</feature>
<accession>A0A512RSR3</accession>
<gene>
    <name evidence="2" type="ORF">CCY01nite_49980</name>
</gene>
<feature type="transmembrane region" description="Helical" evidence="1">
    <location>
        <begin position="104"/>
        <end position="124"/>
    </location>
</feature>
<protein>
    <submittedName>
        <fullName evidence="2">Uncharacterized protein</fullName>
    </submittedName>
</protein>
<comment type="caution">
    <text evidence="2">The sequence shown here is derived from an EMBL/GenBank/DDBJ whole genome shotgun (WGS) entry which is preliminary data.</text>
</comment>
<keyword evidence="3" id="KW-1185">Reference proteome</keyword>
<feature type="transmembrane region" description="Helical" evidence="1">
    <location>
        <begin position="229"/>
        <end position="247"/>
    </location>
</feature>
<evidence type="ECO:0000256" key="1">
    <source>
        <dbReference type="SAM" id="Phobius"/>
    </source>
</evidence>
<feature type="transmembrane region" description="Helical" evidence="1">
    <location>
        <begin position="293"/>
        <end position="311"/>
    </location>
</feature>
<feature type="transmembrane region" description="Helical" evidence="1">
    <location>
        <begin position="53"/>
        <end position="73"/>
    </location>
</feature>
<name>A0A512RSR3_9BACT</name>
<proteinExistence type="predicted"/>
<evidence type="ECO:0000313" key="2">
    <source>
        <dbReference type="EMBL" id="GEP98738.1"/>
    </source>
</evidence>
<feature type="transmembrane region" description="Helical" evidence="1">
    <location>
        <begin position="144"/>
        <end position="163"/>
    </location>
</feature>
<reference evidence="2 3" key="1">
    <citation type="submission" date="2019-07" db="EMBL/GenBank/DDBJ databases">
        <title>Whole genome shotgun sequence of Chitinophaga cymbidii NBRC 109752.</title>
        <authorList>
            <person name="Hosoyama A."/>
            <person name="Uohara A."/>
            <person name="Ohji S."/>
            <person name="Ichikawa N."/>
        </authorList>
    </citation>
    <scope>NUCLEOTIDE SEQUENCE [LARGE SCALE GENOMIC DNA]</scope>
    <source>
        <strain evidence="2 3">NBRC 109752</strain>
    </source>
</reference>
<keyword evidence="1" id="KW-0812">Transmembrane</keyword>
<feature type="transmembrane region" description="Helical" evidence="1">
    <location>
        <begin position="259"/>
        <end position="281"/>
    </location>
</feature>
<sequence length="392" mass="43555">MIAERTIQLNRWTGITLINLFVVAVLGVLLRSVQLFPIPFVEYKFVLHAHSHFAFGGWVTLALAAWMTGELLVHRPVYKWWLSGLLLTSVGMLLSFPFQGYGPVSIPFSMLFITCTYGFAYTFIKDLRHAAVSRSVRLLVKGALGFLVLSSLGPFTLAILMATGTHNPVLYNDAIYGYLHLQYSGFFTPAIFALLFHRYKVDNRQFVNWLLLSVLPTVCLTWLWHAPGIIVYIIAMVGSVLLIGGLTPFMRMRIAGLPWLAKVALGCFVLKQVLQACTVIPGVGDFVFFNRPVIIGYLHLVLLGFVTLYLLSHFRLPAGNGMAVFVAGVVMNEVALFAQGLRYNNVYPWLLLAASVLLAVGALLLCHRSFFRNTRIASSKGATAQHIIQATE</sequence>
<feature type="transmembrane region" description="Helical" evidence="1">
    <location>
        <begin position="347"/>
        <end position="366"/>
    </location>
</feature>
<feature type="transmembrane region" description="Helical" evidence="1">
    <location>
        <begin position="12"/>
        <end position="33"/>
    </location>
</feature>
<keyword evidence="1" id="KW-0472">Membrane</keyword>
<dbReference type="EMBL" id="BKAU01000007">
    <property type="protein sequence ID" value="GEP98738.1"/>
    <property type="molecule type" value="Genomic_DNA"/>
</dbReference>
<evidence type="ECO:0000313" key="3">
    <source>
        <dbReference type="Proteomes" id="UP000321436"/>
    </source>
</evidence>